<dbReference type="Pfam" id="PF02674">
    <property type="entry name" value="Colicin_V"/>
    <property type="match status" value="1"/>
</dbReference>
<dbReference type="EMBL" id="UINC01219350">
    <property type="protein sequence ID" value="SVE46783.1"/>
    <property type="molecule type" value="Genomic_DNA"/>
</dbReference>
<protein>
    <recommendedName>
        <fullName evidence="7">Colicin V production protein</fullName>
    </recommendedName>
</protein>
<gene>
    <name evidence="6" type="ORF">METZ01_LOCUS499637</name>
</gene>
<keyword evidence="3 5" id="KW-1133">Transmembrane helix</keyword>
<comment type="subcellular location">
    <subcellularLocation>
        <location evidence="1">Membrane</location>
        <topology evidence="1">Multi-pass membrane protein</topology>
    </subcellularLocation>
</comment>
<feature type="transmembrane region" description="Helical" evidence="5">
    <location>
        <begin position="6"/>
        <end position="23"/>
    </location>
</feature>
<reference evidence="6" key="1">
    <citation type="submission" date="2018-05" db="EMBL/GenBank/DDBJ databases">
        <authorList>
            <person name="Lanie J.A."/>
            <person name="Ng W.-L."/>
            <person name="Kazmierczak K.M."/>
            <person name="Andrzejewski T.M."/>
            <person name="Davidsen T.M."/>
            <person name="Wayne K.J."/>
            <person name="Tettelin H."/>
            <person name="Glass J.I."/>
            <person name="Rusch D."/>
            <person name="Podicherti R."/>
            <person name="Tsui H.-C.T."/>
            <person name="Winkler M.E."/>
        </authorList>
    </citation>
    <scope>NUCLEOTIDE SEQUENCE</scope>
</reference>
<dbReference type="AlphaFoldDB" id="A0A383DR95"/>
<evidence type="ECO:0000256" key="4">
    <source>
        <dbReference type="ARBA" id="ARBA00023136"/>
    </source>
</evidence>
<feature type="non-terminal residue" evidence="6">
    <location>
        <position position="1"/>
    </location>
</feature>
<keyword evidence="4 5" id="KW-0472">Membrane</keyword>
<proteinExistence type="predicted"/>
<name>A0A383DR95_9ZZZZ</name>
<dbReference type="GO" id="GO:0016020">
    <property type="term" value="C:membrane"/>
    <property type="evidence" value="ECO:0007669"/>
    <property type="project" value="UniProtKB-SubCell"/>
</dbReference>
<feature type="transmembrane region" description="Helical" evidence="5">
    <location>
        <begin position="44"/>
        <end position="66"/>
    </location>
</feature>
<evidence type="ECO:0000256" key="1">
    <source>
        <dbReference type="ARBA" id="ARBA00004141"/>
    </source>
</evidence>
<organism evidence="6">
    <name type="scientific">marine metagenome</name>
    <dbReference type="NCBI Taxonomy" id="408172"/>
    <lineage>
        <taxon>unclassified sequences</taxon>
        <taxon>metagenomes</taxon>
        <taxon>ecological metagenomes</taxon>
    </lineage>
</organism>
<accession>A0A383DR95</accession>
<dbReference type="InterPro" id="IPR003825">
    <property type="entry name" value="Colicin-V_CvpA"/>
</dbReference>
<evidence type="ECO:0008006" key="7">
    <source>
        <dbReference type="Google" id="ProtNLM"/>
    </source>
</evidence>
<dbReference type="GO" id="GO:0009403">
    <property type="term" value="P:toxin biosynthetic process"/>
    <property type="evidence" value="ECO:0007669"/>
    <property type="project" value="InterPro"/>
</dbReference>
<sequence>YVLDIILGVSIFVLVIFIVLLINKGIRKAVTYSGLGTLDKLFGFFFGFLKAYVIAVCIFATINIVYNHKKWTVNLDNSFSFPWVEKGSNYLIKEFPSKKKYEDAKDKVQEL</sequence>
<evidence type="ECO:0000256" key="2">
    <source>
        <dbReference type="ARBA" id="ARBA00022692"/>
    </source>
</evidence>
<evidence type="ECO:0000256" key="3">
    <source>
        <dbReference type="ARBA" id="ARBA00022989"/>
    </source>
</evidence>
<keyword evidence="2 5" id="KW-0812">Transmembrane</keyword>
<evidence type="ECO:0000256" key="5">
    <source>
        <dbReference type="SAM" id="Phobius"/>
    </source>
</evidence>
<evidence type="ECO:0000313" key="6">
    <source>
        <dbReference type="EMBL" id="SVE46783.1"/>
    </source>
</evidence>